<feature type="compositionally biased region" description="Low complexity" evidence="1">
    <location>
        <begin position="25"/>
        <end position="35"/>
    </location>
</feature>
<dbReference type="GeneID" id="11534753"/>
<dbReference type="OrthoDB" id="199574at2759"/>
<dbReference type="InterPro" id="IPR000717">
    <property type="entry name" value="PCI_dom"/>
</dbReference>
<dbReference type="Gene3D" id="1.25.40.990">
    <property type="match status" value="1"/>
</dbReference>
<dbReference type="AlphaFoldDB" id="G8BP75"/>
<evidence type="ECO:0000313" key="3">
    <source>
        <dbReference type="EMBL" id="CCE61806.1"/>
    </source>
</evidence>
<dbReference type="Pfam" id="PF03399">
    <property type="entry name" value="SAC3_GANP"/>
    <property type="match status" value="2"/>
</dbReference>
<evidence type="ECO:0000313" key="4">
    <source>
        <dbReference type="Proteomes" id="UP000005666"/>
    </source>
</evidence>
<dbReference type="GO" id="GO:0000398">
    <property type="term" value="P:mRNA splicing, via spliceosome"/>
    <property type="evidence" value="ECO:0007669"/>
    <property type="project" value="EnsemblFungi"/>
</dbReference>
<name>G8BP75_TETPH</name>
<feature type="domain" description="PCI" evidence="2">
    <location>
        <begin position="316"/>
        <end position="485"/>
    </location>
</feature>
<dbReference type="KEGG" id="tpf:TPHA_0B01330"/>
<reference evidence="3 4" key="1">
    <citation type="journal article" date="2011" name="Proc. Natl. Acad. Sci. U.S.A.">
        <title>Evolutionary erosion of yeast sex chromosomes by mating-type switching accidents.</title>
        <authorList>
            <person name="Gordon J.L."/>
            <person name="Armisen D."/>
            <person name="Proux-Wera E."/>
            <person name="Oheigeartaigh S.S."/>
            <person name="Byrne K.P."/>
            <person name="Wolfe K.H."/>
        </authorList>
    </citation>
    <scope>NUCLEOTIDE SEQUENCE [LARGE SCALE GENOMIC DNA]</scope>
    <source>
        <strain evidence="4">ATCC 24235 / CBS 4417 / NBRC 1672 / NRRL Y-8282 / UCD 70-5</strain>
    </source>
</reference>
<dbReference type="GO" id="GO:0000791">
    <property type="term" value="C:euchromatin"/>
    <property type="evidence" value="ECO:0007669"/>
    <property type="project" value="EnsemblFungi"/>
</dbReference>
<dbReference type="STRING" id="1071381.G8BP75"/>
<dbReference type="Proteomes" id="UP000005666">
    <property type="component" value="Chromosome 2"/>
</dbReference>
<dbReference type="PANTHER" id="PTHR12436:SF4">
    <property type="entry name" value="LEUKOCYTE RECEPTOR CLUSTER MEMBER 8"/>
    <property type="match status" value="1"/>
</dbReference>
<dbReference type="OMA" id="FMPRERY"/>
<sequence length="505" mass="58098">MSNSYNSVAPFKLGSARSRKKDDSSNNNKTATANNLDDSEDGYNVIDILPLSNSSKSATNEINMKNKINSDNLNNNTAPNQNNFPFAFQPQNMGQVPFNPYLLPNISNNIPANPQLPFITPNFISNLVPTSSGTMNDIGLNQKRPKRTNHNMNSNIKNRNSIESNKNNGSSIKGSMDLFMNDTERRRKRAEKFNTPTKTVNKKIDIVDNFNDLNAISSKSEMYDKNKKIVGCCQTLEKSYLRLTSEPDPNLVRPLTILKKHFANLEKLNKKGTTTYKYLCDQLKAIRQDLRVQMIENQFTVKIYQEHARIALENGDIGEFNQCLSRLYTLFEKPNIKTSCIEEFTTYRILYYILTENYAQITALKLDLLKNKLAVHNNFVVQIAFLMAEAHIVNNYNEFMELAALLDGRAQSLINIFIDKTRMKALLSICKAYNQISIDFLIKELRFSNYEDIERFFTKNKLSQHIVVRNEGQENEFRYLESKNCRAYLAQFYSSFRKIEIKGQK</sequence>
<dbReference type="EMBL" id="HE612857">
    <property type="protein sequence ID" value="CCE61806.1"/>
    <property type="molecule type" value="Genomic_DNA"/>
</dbReference>
<evidence type="ECO:0000259" key="2">
    <source>
        <dbReference type="PROSITE" id="PS50250"/>
    </source>
</evidence>
<dbReference type="eggNOG" id="KOG1861">
    <property type="taxonomic scope" value="Eukaryota"/>
</dbReference>
<proteinExistence type="predicted"/>
<feature type="region of interest" description="Disordered" evidence="1">
    <location>
        <begin position="1"/>
        <end position="39"/>
    </location>
</feature>
<organism evidence="3 4">
    <name type="scientific">Tetrapisispora phaffii (strain ATCC 24235 / CBS 4417 / NBRC 1672 / NRRL Y-8282 / UCD 70-5)</name>
    <name type="common">Yeast</name>
    <name type="synonym">Fabospora phaffii</name>
    <dbReference type="NCBI Taxonomy" id="1071381"/>
    <lineage>
        <taxon>Eukaryota</taxon>
        <taxon>Fungi</taxon>
        <taxon>Dikarya</taxon>
        <taxon>Ascomycota</taxon>
        <taxon>Saccharomycotina</taxon>
        <taxon>Saccharomycetes</taxon>
        <taxon>Saccharomycetales</taxon>
        <taxon>Saccharomycetaceae</taxon>
        <taxon>Tetrapisispora</taxon>
    </lineage>
</organism>
<dbReference type="GO" id="GO:0005634">
    <property type="term" value="C:nucleus"/>
    <property type="evidence" value="ECO:0007669"/>
    <property type="project" value="TreeGrafter"/>
</dbReference>
<accession>G8BP75</accession>
<feature type="compositionally biased region" description="Polar residues" evidence="1">
    <location>
        <begin position="150"/>
        <end position="159"/>
    </location>
</feature>
<protein>
    <recommendedName>
        <fullName evidence="2">PCI domain-containing protein</fullName>
    </recommendedName>
</protein>
<dbReference type="InterPro" id="IPR005062">
    <property type="entry name" value="SAC3/GANP/THP3_conserved"/>
</dbReference>
<feature type="compositionally biased region" description="Low complexity" evidence="1">
    <location>
        <begin position="161"/>
        <end position="175"/>
    </location>
</feature>
<dbReference type="InterPro" id="IPR045107">
    <property type="entry name" value="SAC3/GANP/THP3"/>
</dbReference>
<dbReference type="RefSeq" id="XP_003684240.1">
    <property type="nucleotide sequence ID" value="XM_003684192.1"/>
</dbReference>
<dbReference type="PANTHER" id="PTHR12436">
    <property type="entry name" value="80 KDA MCM3-ASSOCIATED PROTEIN"/>
    <property type="match status" value="1"/>
</dbReference>
<keyword evidence="4" id="KW-1185">Reference proteome</keyword>
<dbReference type="PROSITE" id="PS50250">
    <property type="entry name" value="PCI"/>
    <property type="match status" value="1"/>
</dbReference>
<dbReference type="HOGENOM" id="CLU_015513_4_2_1"/>
<gene>
    <name evidence="3" type="primary">TPHA0B01330</name>
    <name evidence="3" type="ordered locus">TPHA_0B01330</name>
</gene>
<evidence type="ECO:0000256" key="1">
    <source>
        <dbReference type="SAM" id="MobiDB-lite"/>
    </source>
</evidence>
<feature type="region of interest" description="Disordered" evidence="1">
    <location>
        <begin position="141"/>
        <end position="176"/>
    </location>
</feature>